<gene>
    <name evidence="1" type="ORF">CTEST_06745</name>
</gene>
<protein>
    <submittedName>
        <fullName evidence="1">Uncharacterized protein</fullName>
    </submittedName>
</protein>
<sequence length="210" mass="24350">MDKQDKKQTPLRLLTSFPNKDYSRLVVRYPYQTDDEYAHAYHFSAQRLARTFSGKPIDDCLLLPFLTLYRQAFELQLKNTIRSLVLLRIRYREGRTPELLEARSEEHFKKKLGHNLYRLLNEAKKHFDALELPEAFPKSIEGMLTKLHEADGAGTAFRYAGLLPASQENADFPELAAMLNREFELLCLVTNYAEEFYGPVPTFDEIVGDI</sequence>
<reference evidence="1 2" key="1">
    <citation type="journal article" date="2015" name="Genome Announc.">
        <title>Complete Genome Sequence of the Type Strain Corynebacterium testudinoris DSM 44614, Recovered from Necrotic Lesions in the Mouth of a Tortoise.</title>
        <authorList>
            <person name="Ruckert C."/>
            <person name="Kriete M."/>
            <person name="Jaenicke S."/>
            <person name="Winkler A."/>
            <person name="Tauch A."/>
        </authorList>
    </citation>
    <scope>NUCLEOTIDE SEQUENCE [LARGE SCALE GENOMIC DNA]</scope>
    <source>
        <strain evidence="1 2">DSM 44614</strain>
    </source>
</reference>
<dbReference type="AlphaFoldDB" id="A0A0G3H5W5"/>
<reference evidence="2" key="2">
    <citation type="submission" date="2015-05" db="EMBL/GenBank/DDBJ databases">
        <title>Complete genome sequence of Corynebacterium testudinoris DSM 44614, recovered from necrotic lesions in the mouth of a tortoise.</title>
        <authorList>
            <person name="Ruckert C."/>
            <person name="Albersmeier A."/>
            <person name="Winkler A."/>
            <person name="Tauch A."/>
        </authorList>
    </citation>
    <scope>NUCLEOTIDE SEQUENCE [LARGE SCALE GENOMIC DNA]</scope>
    <source>
        <strain evidence="2">DSM 44614</strain>
    </source>
</reference>
<dbReference type="EMBL" id="CP011545">
    <property type="protein sequence ID" value="AKK08786.1"/>
    <property type="molecule type" value="Genomic_DNA"/>
</dbReference>
<dbReference type="KEGG" id="cted:CTEST_06745"/>
<dbReference type="STRING" id="136857.CTEST_06745"/>
<name>A0A0G3H5W5_9CORY</name>
<evidence type="ECO:0000313" key="1">
    <source>
        <dbReference type="EMBL" id="AKK08786.1"/>
    </source>
</evidence>
<accession>A0A0G3H5W5</accession>
<organism evidence="1 2">
    <name type="scientific">Corynebacterium testudinoris</name>
    <dbReference type="NCBI Taxonomy" id="136857"/>
    <lineage>
        <taxon>Bacteria</taxon>
        <taxon>Bacillati</taxon>
        <taxon>Actinomycetota</taxon>
        <taxon>Actinomycetes</taxon>
        <taxon>Mycobacteriales</taxon>
        <taxon>Corynebacteriaceae</taxon>
        <taxon>Corynebacterium</taxon>
    </lineage>
</organism>
<dbReference type="OrthoDB" id="3477480at2"/>
<proteinExistence type="predicted"/>
<dbReference type="RefSeq" id="WP_047253083.1">
    <property type="nucleotide sequence ID" value="NZ_CP011545.1"/>
</dbReference>
<dbReference type="PATRIC" id="fig|136857.5.peg.1340"/>
<dbReference type="Proteomes" id="UP000035540">
    <property type="component" value="Chromosome"/>
</dbReference>
<keyword evidence="2" id="KW-1185">Reference proteome</keyword>
<evidence type="ECO:0000313" key="2">
    <source>
        <dbReference type="Proteomes" id="UP000035540"/>
    </source>
</evidence>